<evidence type="ECO:0000259" key="2">
    <source>
        <dbReference type="Pfam" id="PF25792"/>
    </source>
</evidence>
<dbReference type="RefSeq" id="WP_206657716.1">
    <property type="nucleotide sequence ID" value="NZ_CP071182.1"/>
</dbReference>
<dbReference type="Pfam" id="PF25791">
    <property type="entry name" value="WHD_BREX_BrxC"/>
    <property type="match status" value="1"/>
</dbReference>
<dbReference type="InterPro" id="IPR058037">
    <property type="entry name" value="BREX_BrxC_helical"/>
</dbReference>
<dbReference type="InterPro" id="IPR027417">
    <property type="entry name" value="P-loop_NTPase"/>
</dbReference>
<dbReference type="NCBIfam" id="NF033441">
    <property type="entry name" value="BREX_BrxC"/>
    <property type="match status" value="1"/>
</dbReference>
<evidence type="ECO:0000313" key="4">
    <source>
        <dbReference type="EMBL" id="QSO48381.1"/>
    </source>
</evidence>
<gene>
    <name evidence="4" type="primary">brxC</name>
    <name evidence="4" type="ORF">JZ786_05180</name>
</gene>
<accession>A0A9X7W0D3</accession>
<evidence type="ECO:0000259" key="1">
    <source>
        <dbReference type="Pfam" id="PF25791"/>
    </source>
</evidence>
<dbReference type="AlphaFoldDB" id="A0A9X7W0D3"/>
<feature type="domain" description="Probable ATP-binding protein BrxC 4th six-stranded beta-sheet" evidence="3">
    <location>
        <begin position="557"/>
        <end position="729"/>
    </location>
</feature>
<dbReference type="EMBL" id="CP071182">
    <property type="protein sequence ID" value="QSO48381.1"/>
    <property type="molecule type" value="Genomic_DNA"/>
</dbReference>
<dbReference type="KEGG" id="afx:JZ786_05180"/>
<organism evidence="4 5">
    <name type="scientific">Alicyclobacillus mengziensis</name>
    <dbReference type="NCBI Taxonomy" id="2931921"/>
    <lineage>
        <taxon>Bacteria</taxon>
        <taxon>Bacillati</taxon>
        <taxon>Bacillota</taxon>
        <taxon>Bacilli</taxon>
        <taxon>Bacillales</taxon>
        <taxon>Alicyclobacillaceae</taxon>
        <taxon>Alicyclobacillus</taxon>
    </lineage>
</organism>
<feature type="domain" description="Probable ATP-binding protein BrxC winged helix-turn-helix" evidence="1">
    <location>
        <begin position="736"/>
        <end position="859"/>
    </location>
</feature>
<feature type="domain" description="Probable ATP-binding protein BrxC alpha-helical" evidence="2">
    <location>
        <begin position="867"/>
        <end position="988"/>
    </location>
</feature>
<dbReference type="InterPro" id="IPR058036">
    <property type="entry name" value="BREX_BrxC_4th"/>
</dbReference>
<sequence>MKIQEMFEKDIERSIKGVIKVAQTDDENKYQELDEYVVTRELVKHFSKFYDNYQKGIDGATDKMGVWISGFFGSGKSHFLKILSYLLENKGINGKKAVDFFKDKIQDPLILANMARTANVETEVILFNIDSKSPLDNKSREDAILRVFLKVFYEHQGFYGDIPGVAEMEKYLTKEGVYDDFKREFKTLSGEEWVARRNTFYFDADYVIGALTKVTSMSEETARNWFDNGVNNFEISIEKFAREVKDYVNQKGDNFHLIFLVDEIGQYIGDSRQLMLNLQTLAEDLGTQCKGKVWIMVTAQESIDSIIKVKGDDFSRIQGRFDTRLSLSSVSVDEVIKKRILLKKRHATDMLELLYHEKSATLKNLISFKDATADFIGFSDEREFAGVYPFLPYQFKLVQNVFEQVRKHGSSGKNLSEGERSMLSAFQESGLRFKDEDEGALIPFYAFYDTIKEFLNPSIVRVIEGAYVNPSLKDDEFNANVLKTLFLIKYIKELPANIDNIATLMVTSIDADKLALKEKIMASLRKLIRETLIQQNGEIFEFLTDDEQDVNREIKATKVEEDLVKKELADLIFDDLYEGNRYRYSSQYTFQFNQKMDEKNRGSQTSTIGINILSPKSEHYEKSDQELMLMCSGSSEMILKLGANGSYTDEMEEVLQIKEYLRKKNPAQLPENIQNILNTKQGEARIRQRRVREMLEDAIKDGEFFINGNKLEVKGSTVKDKINTAFHELVDNVYTKLGLVKRFLDSDKDLSSLLKSNSTQITLEGSKSNENVLAIKEVYEFISLQSAKGQVRVKMILDRFSDKPYGWKQLDTAGLIAELLKDQRIRLRYNSEYLEPEDQNTLTALTKNSEVDKVIVLKRVKVDDALLKTARNICKEVFNRTDVADDEDGLLKDIRQLIDDQVGEINTLKSKYQGRKYPGLSLLNKGLEYFGEFTKGLDSVSFFTKLRDLEDNLLDWEEDVSYVKSFFEHQKDHFDNGLRAYERYSENKVYLVGMPIGDTAKKLEAILNDPVPYNRVKDIPELVNAIDVQIQTVLEEKKSAAKDTIQQDFDYLSLRASQDGVSDETKNRIQSYYEDLFKTIDSYVDIFKVDASIMQSANFKTAQDKVIDHETADIPDGPDGPEEREPIHLKEKVKVGNLLAVRTLRTEEDVDKLLGNVSAKLKQILKGNKEVELVD</sequence>
<dbReference type="Pfam" id="PF25796">
    <property type="entry name" value="BREX_BrxC_4th"/>
    <property type="match status" value="1"/>
</dbReference>
<evidence type="ECO:0000313" key="5">
    <source>
        <dbReference type="Proteomes" id="UP000663505"/>
    </source>
</evidence>
<protein>
    <submittedName>
        <fullName evidence="4">BREX system P-loop protein BrxC</fullName>
    </submittedName>
</protein>
<dbReference type="Pfam" id="PF25792">
    <property type="entry name" value="BREX_BrxC_helical"/>
    <property type="match status" value="1"/>
</dbReference>
<dbReference type="SUPFAM" id="SSF52540">
    <property type="entry name" value="P-loop containing nucleoside triphosphate hydrolases"/>
    <property type="match status" value="1"/>
</dbReference>
<evidence type="ECO:0000259" key="3">
    <source>
        <dbReference type="Pfam" id="PF25796"/>
    </source>
</evidence>
<dbReference type="Proteomes" id="UP000663505">
    <property type="component" value="Chromosome"/>
</dbReference>
<name>A0A9X7W0D3_9BACL</name>
<keyword evidence="5" id="KW-1185">Reference proteome</keyword>
<proteinExistence type="predicted"/>
<reference evidence="4 5" key="1">
    <citation type="submission" date="2021-02" db="EMBL/GenBank/DDBJ databases">
        <title>Alicyclobacillus curvatus sp. nov. and Alicyclobacillus mengziensis sp. nov., two acidophilic bacteria isolated from acid mine drainage.</title>
        <authorList>
            <person name="Huang Y."/>
        </authorList>
    </citation>
    <scope>NUCLEOTIDE SEQUENCE [LARGE SCALE GENOMIC DNA]</scope>
    <source>
        <strain evidence="4 5">S30H14</strain>
    </source>
</reference>
<dbReference type="InterPro" id="IPR047679">
    <property type="entry name" value="BREX_BrxC"/>
</dbReference>
<dbReference type="InterPro" id="IPR058038">
    <property type="entry name" value="BREX_BrxC_wHTH"/>
</dbReference>